<dbReference type="SUPFAM" id="SSF160996">
    <property type="entry name" value="HI0933 insert domain-like"/>
    <property type="match status" value="1"/>
</dbReference>
<feature type="domain" description="RsdA/BaiN/AoA(So)-like Rossmann fold-like" evidence="1">
    <location>
        <begin position="10"/>
        <end position="135"/>
    </location>
</feature>
<dbReference type="Pfam" id="PF22780">
    <property type="entry name" value="HI0933_like_1st"/>
    <property type="match status" value="1"/>
</dbReference>
<dbReference type="PRINTS" id="PR00420">
    <property type="entry name" value="RNGMNOXGNASE"/>
</dbReference>
<evidence type="ECO:0000313" key="4">
    <source>
        <dbReference type="Proteomes" id="UP000195781"/>
    </source>
</evidence>
<dbReference type="PANTHER" id="PTHR42887">
    <property type="entry name" value="OS12G0638800 PROTEIN"/>
    <property type="match status" value="1"/>
</dbReference>
<dbReference type="Gene3D" id="3.50.50.60">
    <property type="entry name" value="FAD/NAD(P)-binding domain"/>
    <property type="match status" value="2"/>
</dbReference>
<name>A0A1Y3XGV8_9ACTN</name>
<keyword evidence="4" id="KW-1185">Reference proteome</keyword>
<feature type="domain" description="RsdA/BaiN/AoA(So)-like insert" evidence="2">
    <location>
        <begin position="237"/>
        <end position="311"/>
    </location>
</feature>
<dbReference type="InterPro" id="IPR036188">
    <property type="entry name" value="FAD/NAD-bd_sf"/>
</dbReference>
<reference evidence="4" key="1">
    <citation type="submission" date="2017-04" db="EMBL/GenBank/DDBJ databases">
        <title>Function of individual gut microbiota members based on whole genome sequencing of pure cultures obtained from chicken caecum.</title>
        <authorList>
            <person name="Medvecky M."/>
            <person name="Cejkova D."/>
            <person name="Polansky O."/>
            <person name="Karasova D."/>
            <person name="Kubasova T."/>
            <person name="Cizek A."/>
            <person name="Rychlik I."/>
        </authorList>
    </citation>
    <scope>NUCLEOTIDE SEQUENCE [LARGE SCALE GENOMIC DNA]</scope>
    <source>
        <strain evidence="4">An5</strain>
    </source>
</reference>
<evidence type="ECO:0000259" key="1">
    <source>
        <dbReference type="Pfam" id="PF03486"/>
    </source>
</evidence>
<accession>A0A1Y3XGV8</accession>
<sequence>MARSAPETYDVAVIGGGASGLAAALAAARAGARTAVIECDVACGLPILATGNGRCNLSNERLRPACYRHPVIARAVMGEEPEARLAGWFASLGIWTTSDEGRLYPLSKRAESVRDALVGACRRAGIAERCGHRLMHAAWNPADGLWKLEALAPSSPLHAPRARDEHARLRALRRALSTSPMRTETIMARAVVLAPGGGSEALCQVFKLPHLDEQPVLCPIACTPAPGADGLGPDTLARLDGVRADARLTLVRGGTPLWSEDGEVLFRAYGLSGIAAFNLSRRIERDDVIDIDLFPALAEDDLRQRFRERAETVGELADRGASWFDGMLAPQLGRIIALAAGGSYGKAARAAKALAFRARGVTETRSAQVRRGGIPFSAVDAETMRLSTPHDGPLFACGEALDMDADCGGYNLAWAWLSGMRAGTAAACAIGG</sequence>
<dbReference type="OrthoDB" id="9773233at2"/>
<dbReference type="AlphaFoldDB" id="A0A1Y3XGV8"/>
<evidence type="ECO:0000313" key="3">
    <source>
        <dbReference type="EMBL" id="OUN84803.1"/>
    </source>
</evidence>
<dbReference type="PANTHER" id="PTHR42887:SF2">
    <property type="entry name" value="OS12G0638800 PROTEIN"/>
    <property type="match status" value="1"/>
</dbReference>
<dbReference type="InterPro" id="IPR004792">
    <property type="entry name" value="BaiN-like"/>
</dbReference>
<dbReference type="SUPFAM" id="SSF51905">
    <property type="entry name" value="FAD/NAD(P)-binding domain"/>
    <property type="match status" value="1"/>
</dbReference>
<evidence type="ECO:0008006" key="5">
    <source>
        <dbReference type="Google" id="ProtNLM"/>
    </source>
</evidence>
<dbReference type="RefSeq" id="WP_094336035.1">
    <property type="nucleotide sequence ID" value="NZ_NFIE01000028.1"/>
</dbReference>
<evidence type="ECO:0000259" key="2">
    <source>
        <dbReference type="Pfam" id="PF22780"/>
    </source>
</evidence>
<comment type="caution">
    <text evidence="3">The sequence shown here is derived from an EMBL/GenBank/DDBJ whole genome shotgun (WGS) entry which is preliminary data.</text>
</comment>
<dbReference type="Proteomes" id="UP000195781">
    <property type="component" value="Unassembled WGS sequence"/>
</dbReference>
<organism evidence="3 4">
    <name type="scientific">[Collinsella] massiliensis</name>
    <dbReference type="NCBI Taxonomy" id="1232426"/>
    <lineage>
        <taxon>Bacteria</taxon>
        <taxon>Bacillati</taxon>
        <taxon>Actinomycetota</taxon>
        <taxon>Coriobacteriia</taxon>
        <taxon>Coriobacteriales</taxon>
        <taxon>Coriobacteriaceae</taxon>
        <taxon>Enorma</taxon>
    </lineage>
</organism>
<dbReference type="Gene3D" id="2.40.30.10">
    <property type="entry name" value="Translation factors"/>
    <property type="match status" value="1"/>
</dbReference>
<dbReference type="InterPro" id="IPR055178">
    <property type="entry name" value="RsdA/BaiN/AoA(So)-like_dom"/>
</dbReference>
<dbReference type="Pfam" id="PF03486">
    <property type="entry name" value="HI0933_like"/>
    <property type="match status" value="1"/>
</dbReference>
<dbReference type="EMBL" id="NFIE01000028">
    <property type="protein sequence ID" value="OUN84803.1"/>
    <property type="molecule type" value="Genomic_DNA"/>
</dbReference>
<dbReference type="InterPro" id="IPR057661">
    <property type="entry name" value="RsdA/BaiN/AoA(So)_Rossmann"/>
</dbReference>
<proteinExistence type="predicted"/>
<gene>
    <name evidence="3" type="ORF">B5G02_09440</name>
</gene>
<protein>
    <recommendedName>
        <fullName evidence="5">Aminoacetone oxidase family FAD-binding enzyme</fullName>
    </recommendedName>
</protein>